<accession>A0A8H3FX87</accession>
<dbReference type="EMBL" id="CAJPDT010000058">
    <property type="protein sequence ID" value="CAF9930737.1"/>
    <property type="molecule type" value="Genomic_DNA"/>
</dbReference>
<dbReference type="Proteomes" id="UP000664534">
    <property type="component" value="Unassembled WGS sequence"/>
</dbReference>
<dbReference type="AlphaFoldDB" id="A0A8H3FX87"/>
<dbReference type="OrthoDB" id="5329807at2759"/>
<evidence type="ECO:0000256" key="1">
    <source>
        <dbReference type="SAM" id="SignalP"/>
    </source>
</evidence>
<comment type="caution">
    <text evidence="2">The sequence shown here is derived from an EMBL/GenBank/DDBJ whole genome shotgun (WGS) entry which is preliminary data.</text>
</comment>
<organism evidence="2 3">
    <name type="scientific">Imshaugia aleurites</name>
    <dbReference type="NCBI Taxonomy" id="172621"/>
    <lineage>
        <taxon>Eukaryota</taxon>
        <taxon>Fungi</taxon>
        <taxon>Dikarya</taxon>
        <taxon>Ascomycota</taxon>
        <taxon>Pezizomycotina</taxon>
        <taxon>Lecanoromycetes</taxon>
        <taxon>OSLEUM clade</taxon>
        <taxon>Lecanoromycetidae</taxon>
        <taxon>Lecanorales</taxon>
        <taxon>Lecanorineae</taxon>
        <taxon>Parmeliaceae</taxon>
        <taxon>Imshaugia</taxon>
    </lineage>
</organism>
<feature type="chain" id="PRO_5034765648" evidence="1">
    <location>
        <begin position="20"/>
        <end position="278"/>
    </location>
</feature>
<reference evidence="2" key="1">
    <citation type="submission" date="2021-03" db="EMBL/GenBank/DDBJ databases">
        <authorList>
            <person name="Tagirdzhanova G."/>
        </authorList>
    </citation>
    <scope>NUCLEOTIDE SEQUENCE</scope>
</reference>
<name>A0A8H3FX87_9LECA</name>
<sequence>MFTTSLAWLAVLAPTLSRASPIATPGDLATLEKRIGNVGSFASYFPDCSEDPSYAVGASQYEDGSGVYVTSSCDNGLTTPAVVRFHCWTDLFVVNYQAGYSNWQNSGQVIDCATTSSCSEFIINMNSSCTTDTTTWDNNFGTKIEAQIPLWFNKDASGTAGLSYDHSFGGANAVQMCTSQSDTGTCNWNDRDCHAVWSAQRNIQVNGYLRRSCNTPRSGTNVPNSSQRSDGYYTVGMQDYNFQVPDNRIVGCGAYCGDLTYPDPTPGSDPLTPIPSGT</sequence>
<evidence type="ECO:0000313" key="3">
    <source>
        <dbReference type="Proteomes" id="UP000664534"/>
    </source>
</evidence>
<feature type="signal peptide" evidence="1">
    <location>
        <begin position="1"/>
        <end position="19"/>
    </location>
</feature>
<protein>
    <submittedName>
        <fullName evidence="2">Uncharacterized protein</fullName>
    </submittedName>
</protein>
<keyword evidence="1" id="KW-0732">Signal</keyword>
<proteinExistence type="predicted"/>
<gene>
    <name evidence="2" type="ORF">IMSHALPRED_008265</name>
</gene>
<keyword evidence="3" id="KW-1185">Reference proteome</keyword>
<evidence type="ECO:0000313" key="2">
    <source>
        <dbReference type="EMBL" id="CAF9930737.1"/>
    </source>
</evidence>